<dbReference type="CDD" id="cd08414">
    <property type="entry name" value="PBP2_LTTR_aromatics_like"/>
    <property type="match status" value="1"/>
</dbReference>
<dbReference type="STRING" id="402600.SAMN05216188_1475"/>
<dbReference type="AlphaFoldDB" id="A0A1H9WW88"/>
<keyword evidence="7" id="KW-1185">Reference proteome</keyword>
<keyword evidence="3" id="KW-0238">DNA-binding</keyword>
<evidence type="ECO:0000256" key="2">
    <source>
        <dbReference type="ARBA" id="ARBA00023015"/>
    </source>
</evidence>
<evidence type="ECO:0000259" key="5">
    <source>
        <dbReference type="PROSITE" id="PS50931"/>
    </source>
</evidence>
<evidence type="ECO:0000256" key="4">
    <source>
        <dbReference type="ARBA" id="ARBA00023163"/>
    </source>
</evidence>
<evidence type="ECO:0000256" key="3">
    <source>
        <dbReference type="ARBA" id="ARBA00023125"/>
    </source>
</evidence>
<dbReference type="PANTHER" id="PTHR30346:SF0">
    <property type="entry name" value="HCA OPERON TRANSCRIPTIONAL ACTIVATOR HCAR"/>
    <property type="match status" value="1"/>
</dbReference>
<dbReference type="PANTHER" id="PTHR30346">
    <property type="entry name" value="TRANSCRIPTIONAL DUAL REGULATOR HCAR-RELATED"/>
    <property type="match status" value="1"/>
</dbReference>
<sequence length="297" mass="31862">MNVELRHLRALAAIGDHRSITAAAQALHVTQPALSRTLEQLERRLGVRLADRTTRHVALTEPGRRLWEHSHRILASLDSALAEVARPQPLRLTFAWAALGRFTTPFLREWRREHPEVPVRIRRCDDPEAALRRGEADVAVLRTSPLGAGVEHVALLEEPRLAAVADDHPLAARDAVALGDLAGEVVSVCETAATTTADLWPVGARPRTADVPGVVEWLTSIATGATVGVTAAGTSHHNPHPGVTYLPLTDAEPVTVHLAWPSPPAHPSTGAFVALARRHLAATAAVAASPRTGRSDR</sequence>
<keyword evidence="4" id="KW-0804">Transcription</keyword>
<feature type="domain" description="HTH lysR-type" evidence="5">
    <location>
        <begin position="3"/>
        <end position="60"/>
    </location>
</feature>
<dbReference type="OrthoDB" id="3636008at2"/>
<dbReference type="GO" id="GO:0003700">
    <property type="term" value="F:DNA-binding transcription factor activity"/>
    <property type="evidence" value="ECO:0007669"/>
    <property type="project" value="InterPro"/>
</dbReference>
<proteinExistence type="inferred from homology"/>
<accession>A0A1H9WW88</accession>
<evidence type="ECO:0000256" key="1">
    <source>
        <dbReference type="ARBA" id="ARBA00009437"/>
    </source>
</evidence>
<dbReference type="Gene3D" id="1.10.10.10">
    <property type="entry name" value="Winged helix-like DNA-binding domain superfamily/Winged helix DNA-binding domain"/>
    <property type="match status" value="1"/>
</dbReference>
<name>A0A1H9WW88_9PSEU</name>
<organism evidence="6 7">
    <name type="scientific">Lentzea xinjiangensis</name>
    <dbReference type="NCBI Taxonomy" id="402600"/>
    <lineage>
        <taxon>Bacteria</taxon>
        <taxon>Bacillati</taxon>
        <taxon>Actinomycetota</taxon>
        <taxon>Actinomycetes</taxon>
        <taxon>Pseudonocardiales</taxon>
        <taxon>Pseudonocardiaceae</taxon>
        <taxon>Lentzea</taxon>
    </lineage>
</organism>
<gene>
    <name evidence="6" type="ORF">SAMN05216188_1475</name>
</gene>
<comment type="similarity">
    <text evidence="1">Belongs to the LysR transcriptional regulatory family.</text>
</comment>
<keyword evidence="2" id="KW-0805">Transcription regulation</keyword>
<dbReference type="PRINTS" id="PR00039">
    <property type="entry name" value="HTHLYSR"/>
</dbReference>
<dbReference type="EMBL" id="FOFR01000047">
    <property type="protein sequence ID" value="SES38031.1"/>
    <property type="molecule type" value="Genomic_DNA"/>
</dbReference>
<dbReference type="GO" id="GO:0032993">
    <property type="term" value="C:protein-DNA complex"/>
    <property type="evidence" value="ECO:0007669"/>
    <property type="project" value="TreeGrafter"/>
</dbReference>
<dbReference type="Proteomes" id="UP000199352">
    <property type="component" value="Unassembled WGS sequence"/>
</dbReference>
<dbReference type="InterPro" id="IPR036390">
    <property type="entry name" value="WH_DNA-bd_sf"/>
</dbReference>
<dbReference type="PROSITE" id="PS50931">
    <property type="entry name" value="HTH_LYSR"/>
    <property type="match status" value="1"/>
</dbReference>
<dbReference type="InterPro" id="IPR005119">
    <property type="entry name" value="LysR_subst-bd"/>
</dbReference>
<dbReference type="SUPFAM" id="SSF46785">
    <property type="entry name" value="Winged helix' DNA-binding domain"/>
    <property type="match status" value="1"/>
</dbReference>
<protein>
    <submittedName>
        <fullName evidence="6">Regulatory helix-turn-helix protein, lysR family</fullName>
    </submittedName>
</protein>
<dbReference type="GO" id="GO:0003677">
    <property type="term" value="F:DNA binding"/>
    <property type="evidence" value="ECO:0007669"/>
    <property type="project" value="UniProtKB-KW"/>
</dbReference>
<evidence type="ECO:0000313" key="7">
    <source>
        <dbReference type="Proteomes" id="UP000199352"/>
    </source>
</evidence>
<dbReference type="InterPro" id="IPR000847">
    <property type="entry name" value="LysR_HTH_N"/>
</dbReference>
<dbReference type="SUPFAM" id="SSF53850">
    <property type="entry name" value="Periplasmic binding protein-like II"/>
    <property type="match status" value="1"/>
</dbReference>
<dbReference type="InterPro" id="IPR036388">
    <property type="entry name" value="WH-like_DNA-bd_sf"/>
</dbReference>
<evidence type="ECO:0000313" key="6">
    <source>
        <dbReference type="EMBL" id="SES38031.1"/>
    </source>
</evidence>
<dbReference type="FunFam" id="1.10.10.10:FF:000001">
    <property type="entry name" value="LysR family transcriptional regulator"/>
    <property type="match status" value="1"/>
</dbReference>
<reference evidence="7" key="1">
    <citation type="submission" date="2016-10" db="EMBL/GenBank/DDBJ databases">
        <authorList>
            <person name="Varghese N."/>
            <person name="Submissions S."/>
        </authorList>
    </citation>
    <scope>NUCLEOTIDE SEQUENCE [LARGE SCALE GENOMIC DNA]</scope>
    <source>
        <strain evidence="7">CGMCC 4.3525</strain>
    </source>
</reference>
<dbReference type="Gene3D" id="3.40.190.10">
    <property type="entry name" value="Periplasmic binding protein-like II"/>
    <property type="match status" value="2"/>
</dbReference>
<dbReference type="Pfam" id="PF00126">
    <property type="entry name" value="HTH_1"/>
    <property type="match status" value="1"/>
</dbReference>
<dbReference type="Pfam" id="PF03466">
    <property type="entry name" value="LysR_substrate"/>
    <property type="match status" value="1"/>
</dbReference>